<reference evidence="1" key="1">
    <citation type="submission" date="2014-11" db="EMBL/GenBank/DDBJ databases">
        <authorList>
            <person name="Amaro Gonzalez C."/>
        </authorList>
    </citation>
    <scope>NUCLEOTIDE SEQUENCE</scope>
</reference>
<dbReference type="AlphaFoldDB" id="A0A0E9PDI5"/>
<proteinExistence type="predicted"/>
<accession>A0A0E9PDI5</accession>
<sequence length="27" mass="2996">MGILGIIGFVTARLQVQFQGRTLLLYS</sequence>
<protein>
    <submittedName>
        <fullName evidence="1">Uncharacterized protein</fullName>
    </submittedName>
</protein>
<evidence type="ECO:0000313" key="1">
    <source>
        <dbReference type="EMBL" id="JAH01893.1"/>
    </source>
</evidence>
<dbReference type="EMBL" id="GBXM01106684">
    <property type="protein sequence ID" value="JAH01893.1"/>
    <property type="molecule type" value="Transcribed_RNA"/>
</dbReference>
<reference evidence="1" key="2">
    <citation type="journal article" date="2015" name="Fish Shellfish Immunol.">
        <title>Early steps in the European eel (Anguilla anguilla)-Vibrio vulnificus interaction in the gills: Role of the RtxA13 toxin.</title>
        <authorList>
            <person name="Callol A."/>
            <person name="Pajuelo D."/>
            <person name="Ebbesson L."/>
            <person name="Teles M."/>
            <person name="MacKenzie S."/>
            <person name="Amaro C."/>
        </authorList>
    </citation>
    <scope>NUCLEOTIDE SEQUENCE</scope>
</reference>
<name>A0A0E9PDI5_ANGAN</name>
<organism evidence="1">
    <name type="scientific">Anguilla anguilla</name>
    <name type="common">European freshwater eel</name>
    <name type="synonym">Muraena anguilla</name>
    <dbReference type="NCBI Taxonomy" id="7936"/>
    <lineage>
        <taxon>Eukaryota</taxon>
        <taxon>Metazoa</taxon>
        <taxon>Chordata</taxon>
        <taxon>Craniata</taxon>
        <taxon>Vertebrata</taxon>
        <taxon>Euteleostomi</taxon>
        <taxon>Actinopterygii</taxon>
        <taxon>Neopterygii</taxon>
        <taxon>Teleostei</taxon>
        <taxon>Anguilliformes</taxon>
        <taxon>Anguillidae</taxon>
        <taxon>Anguilla</taxon>
    </lineage>
</organism>